<protein>
    <submittedName>
        <fullName evidence="2">Uncharacterized protein</fullName>
    </submittedName>
</protein>
<dbReference type="Proteomes" id="UP000236291">
    <property type="component" value="Unassembled WGS sequence"/>
</dbReference>
<proteinExistence type="predicted"/>
<feature type="non-terminal residue" evidence="2">
    <location>
        <position position="1"/>
    </location>
</feature>
<evidence type="ECO:0000256" key="1">
    <source>
        <dbReference type="SAM" id="SignalP"/>
    </source>
</evidence>
<keyword evidence="1" id="KW-0732">Signal</keyword>
<reference evidence="2 3" key="2">
    <citation type="journal article" date="2017" name="Front. Plant Sci.">
        <title>Gene Classification and Mining of Molecular Markers Useful in Red Clover (Trifolium pratense) Breeding.</title>
        <authorList>
            <person name="Istvanek J."/>
            <person name="Dluhosova J."/>
            <person name="Dluhos P."/>
            <person name="Patkova L."/>
            <person name="Nedelnik J."/>
            <person name="Repkova J."/>
        </authorList>
    </citation>
    <scope>NUCLEOTIDE SEQUENCE [LARGE SCALE GENOMIC DNA]</scope>
    <source>
        <strain evidence="3">cv. Tatra</strain>
        <tissue evidence="2">Young leaves</tissue>
    </source>
</reference>
<evidence type="ECO:0000313" key="2">
    <source>
        <dbReference type="EMBL" id="PNX65219.1"/>
    </source>
</evidence>
<feature type="chain" id="PRO_5014381015" evidence="1">
    <location>
        <begin position="22"/>
        <end position="52"/>
    </location>
</feature>
<organism evidence="2 3">
    <name type="scientific">Trifolium pratense</name>
    <name type="common">Red clover</name>
    <dbReference type="NCBI Taxonomy" id="57577"/>
    <lineage>
        <taxon>Eukaryota</taxon>
        <taxon>Viridiplantae</taxon>
        <taxon>Streptophyta</taxon>
        <taxon>Embryophyta</taxon>
        <taxon>Tracheophyta</taxon>
        <taxon>Spermatophyta</taxon>
        <taxon>Magnoliopsida</taxon>
        <taxon>eudicotyledons</taxon>
        <taxon>Gunneridae</taxon>
        <taxon>Pentapetalae</taxon>
        <taxon>rosids</taxon>
        <taxon>fabids</taxon>
        <taxon>Fabales</taxon>
        <taxon>Fabaceae</taxon>
        <taxon>Papilionoideae</taxon>
        <taxon>50 kb inversion clade</taxon>
        <taxon>NPAAA clade</taxon>
        <taxon>Hologalegina</taxon>
        <taxon>IRL clade</taxon>
        <taxon>Trifolieae</taxon>
        <taxon>Trifolium</taxon>
    </lineage>
</organism>
<dbReference type="AlphaFoldDB" id="A0A2K3KG41"/>
<name>A0A2K3KG41_TRIPR</name>
<comment type="caution">
    <text evidence="2">The sequence shown here is derived from an EMBL/GenBank/DDBJ whole genome shotgun (WGS) entry which is preliminary data.</text>
</comment>
<dbReference type="EMBL" id="ASHM01095134">
    <property type="protein sequence ID" value="PNX65219.1"/>
    <property type="molecule type" value="Genomic_DNA"/>
</dbReference>
<accession>A0A2K3KG41</accession>
<gene>
    <name evidence="2" type="ORF">L195_g054432</name>
</gene>
<feature type="signal peptide" evidence="1">
    <location>
        <begin position="1"/>
        <end position="21"/>
    </location>
</feature>
<evidence type="ECO:0000313" key="3">
    <source>
        <dbReference type="Proteomes" id="UP000236291"/>
    </source>
</evidence>
<reference evidence="2 3" key="1">
    <citation type="journal article" date="2014" name="Am. J. Bot.">
        <title>Genome assembly and annotation for red clover (Trifolium pratense; Fabaceae).</title>
        <authorList>
            <person name="Istvanek J."/>
            <person name="Jaros M."/>
            <person name="Krenek A."/>
            <person name="Repkova J."/>
        </authorList>
    </citation>
    <scope>NUCLEOTIDE SEQUENCE [LARGE SCALE GENOMIC DNA]</scope>
    <source>
        <strain evidence="3">cv. Tatra</strain>
        <tissue evidence="2">Young leaves</tissue>
    </source>
</reference>
<sequence length="52" mass="5754">RLGSYTRWLSAFLIQVMDVFLFRNTCIIPLPEHFVPVGILAEDVSADKGCGG</sequence>